<keyword evidence="2" id="KW-1133">Transmembrane helix</keyword>
<sequence length="297" mass="30332">MKINNEFTVGVPVEEAWNAMLDLERIAPCLPGAAITEQDGDEYQGTMTVKIGPVTAKYRGNVHYEETDEANRRAVLKANGRDARGQGTASAVITSVMEDLGGSTKVSVETDMKLTGRAAQFGRGIAQDVASKMLGQFAECLEERLGSSNEESAEAGATEEAATPNETAEAADNATAPPASAGATQGTTVTPGGTPAGAASGSMAGAAAETSSLARPVGTSGTAGGTGDAASSTTAGGDPGTSGEKPKARKIDQPEPEPLDLGEMSQDAIMKRVKPVLMGVGALVALFVVYRLLRRKS</sequence>
<dbReference type="OrthoDB" id="9808623at2"/>
<dbReference type="AlphaFoldDB" id="A0A023X783"/>
<dbReference type="EMBL" id="CP007514">
    <property type="protein sequence ID" value="AHY47900.1"/>
    <property type="molecule type" value="Genomic_DNA"/>
</dbReference>
<dbReference type="EMBL" id="JAWXXX010000001">
    <property type="protein sequence ID" value="MDX5892539.1"/>
    <property type="molecule type" value="Genomic_DNA"/>
</dbReference>
<reference evidence="4" key="2">
    <citation type="submission" date="2023-11" db="EMBL/GenBank/DDBJ databases">
        <title>MicrobeMod: A computational toolkit for identifying prokaryotic methylation and restriction-modification with nanopore sequencing.</title>
        <authorList>
            <person name="Crits-Christoph A."/>
            <person name="Kang S.C."/>
            <person name="Lee H."/>
            <person name="Ostrov N."/>
        </authorList>
    </citation>
    <scope>NUCLEOTIDE SEQUENCE</scope>
    <source>
        <strain evidence="4">ATCC 51242</strain>
    </source>
</reference>
<dbReference type="STRING" id="42256.RradSPS_2617"/>
<dbReference type="KEGG" id="rrd:RradSPS_2617"/>
<dbReference type="InterPro" id="IPR023393">
    <property type="entry name" value="START-like_dom_sf"/>
</dbReference>
<evidence type="ECO:0000313" key="5">
    <source>
        <dbReference type="Proteomes" id="UP000025229"/>
    </source>
</evidence>
<dbReference type="Proteomes" id="UP001281130">
    <property type="component" value="Unassembled WGS sequence"/>
</dbReference>
<dbReference type="SUPFAM" id="SSF55961">
    <property type="entry name" value="Bet v1-like"/>
    <property type="match status" value="1"/>
</dbReference>
<evidence type="ECO:0000256" key="1">
    <source>
        <dbReference type="SAM" id="MobiDB-lite"/>
    </source>
</evidence>
<dbReference type="RefSeq" id="WP_038683212.1">
    <property type="nucleotide sequence ID" value="NZ_CP007514.1"/>
</dbReference>
<accession>A0A023X783</accession>
<feature type="transmembrane region" description="Helical" evidence="2">
    <location>
        <begin position="276"/>
        <end position="293"/>
    </location>
</feature>
<feature type="compositionally biased region" description="Low complexity" evidence="1">
    <location>
        <begin position="148"/>
        <end position="212"/>
    </location>
</feature>
<keyword evidence="2" id="KW-0472">Membrane</keyword>
<evidence type="ECO:0000313" key="4">
    <source>
        <dbReference type="EMBL" id="MDX5892539.1"/>
    </source>
</evidence>
<dbReference type="CDD" id="cd07823">
    <property type="entry name" value="SRPBCC_5"/>
    <property type="match status" value="1"/>
</dbReference>
<protein>
    <submittedName>
        <fullName evidence="3">Carbon monoxide dehydrogenase subunit G (CoxG)</fullName>
    </submittedName>
    <submittedName>
        <fullName evidence="4">SRPBCC family protein</fullName>
    </submittedName>
</protein>
<dbReference type="Proteomes" id="UP000025229">
    <property type="component" value="Chromosome"/>
</dbReference>
<feature type="compositionally biased region" description="Basic and acidic residues" evidence="1">
    <location>
        <begin position="244"/>
        <end position="253"/>
    </location>
</feature>
<organism evidence="3 5">
    <name type="scientific">Rubrobacter radiotolerans</name>
    <name type="common">Arthrobacter radiotolerans</name>
    <dbReference type="NCBI Taxonomy" id="42256"/>
    <lineage>
        <taxon>Bacteria</taxon>
        <taxon>Bacillati</taxon>
        <taxon>Actinomycetota</taxon>
        <taxon>Rubrobacteria</taxon>
        <taxon>Rubrobacterales</taxon>
        <taxon>Rubrobacteraceae</taxon>
        <taxon>Rubrobacter</taxon>
    </lineage>
</organism>
<evidence type="ECO:0000313" key="3">
    <source>
        <dbReference type="EMBL" id="AHY47900.1"/>
    </source>
</evidence>
<dbReference type="PANTHER" id="PTHR38588">
    <property type="entry name" value="BLL0334 PROTEIN"/>
    <property type="match status" value="1"/>
</dbReference>
<dbReference type="eggNOG" id="COG3427">
    <property type="taxonomic scope" value="Bacteria"/>
</dbReference>
<dbReference type="PATRIC" id="fig|42256.3.peg.2667"/>
<dbReference type="InterPro" id="IPR010419">
    <property type="entry name" value="CO_DH_gsu"/>
</dbReference>
<feature type="region of interest" description="Disordered" evidence="1">
    <location>
        <begin position="145"/>
        <end position="261"/>
    </location>
</feature>
<keyword evidence="2" id="KW-0812">Transmembrane</keyword>
<reference evidence="3 5" key="1">
    <citation type="submission" date="2014-03" db="EMBL/GenBank/DDBJ databases">
        <title>Complete genome sequence of the Radio-Resistant Rubrobacter radiotolerans RSPS-4.</title>
        <authorList>
            <person name="Egas C.C."/>
            <person name="Barroso C.C."/>
            <person name="Froufe H.J.C."/>
            <person name="Pacheco J.J."/>
            <person name="Albuquerque L.L."/>
            <person name="da Costa M.M.S."/>
        </authorList>
    </citation>
    <scope>NUCLEOTIDE SEQUENCE [LARGE SCALE GENOMIC DNA]</scope>
    <source>
        <strain evidence="3 5">RSPS-4</strain>
    </source>
</reference>
<evidence type="ECO:0000256" key="2">
    <source>
        <dbReference type="SAM" id="Phobius"/>
    </source>
</evidence>
<dbReference type="Pfam" id="PF06240">
    <property type="entry name" value="COXG"/>
    <property type="match status" value="1"/>
</dbReference>
<keyword evidence="5" id="KW-1185">Reference proteome</keyword>
<name>A0A023X783_RUBRA</name>
<proteinExistence type="predicted"/>
<dbReference type="Gene3D" id="3.30.530.20">
    <property type="match status" value="1"/>
</dbReference>
<dbReference type="HOGENOM" id="CLU_046420_2_0_11"/>
<dbReference type="PANTHER" id="PTHR38588:SF1">
    <property type="entry name" value="BLL0334 PROTEIN"/>
    <property type="match status" value="1"/>
</dbReference>
<gene>
    <name evidence="3" type="ORF">RradSPS_2617</name>
    <name evidence="4" type="ORF">SIL72_00720</name>
</gene>